<evidence type="ECO:0000256" key="7">
    <source>
        <dbReference type="RuleBase" id="RU000304"/>
    </source>
</evidence>
<dbReference type="GO" id="GO:0005952">
    <property type="term" value="C:cAMP-dependent protein kinase complex"/>
    <property type="evidence" value="ECO:0007669"/>
    <property type="project" value="TreeGrafter"/>
</dbReference>
<proteinExistence type="inferred from homology"/>
<feature type="domain" description="Protein kinase" evidence="8">
    <location>
        <begin position="9"/>
        <end position="274"/>
    </location>
</feature>
<dbReference type="Proteomes" id="UP000751190">
    <property type="component" value="Unassembled WGS sequence"/>
</dbReference>
<evidence type="ECO:0000256" key="4">
    <source>
        <dbReference type="ARBA" id="ARBA00022777"/>
    </source>
</evidence>
<comment type="caution">
    <text evidence="9">The sequence shown here is derived from an EMBL/GenBank/DDBJ whole genome shotgun (WGS) entry which is preliminary data.</text>
</comment>
<evidence type="ECO:0000313" key="10">
    <source>
        <dbReference type="Proteomes" id="UP000751190"/>
    </source>
</evidence>
<keyword evidence="5 6" id="KW-0067">ATP-binding</keyword>
<gene>
    <name evidence="9" type="ORF">KFE25_003720</name>
</gene>
<comment type="similarity">
    <text evidence="7">Belongs to the protein kinase superfamily.</text>
</comment>
<dbReference type="InterPro" id="IPR008271">
    <property type="entry name" value="Ser/Thr_kinase_AS"/>
</dbReference>
<evidence type="ECO:0000256" key="1">
    <source>
        <dbReference type="ARBA" id="ARBA00022527"/>
    </source>
</evidence>
<keyword evidence="3 6" id="KW-0547">Nucleotide-binding</keyword>
<dbReference type="GO" id="GO:0004691">
    <property type="term" value="F:cAMP-dependent protein kinase activity"/>
    <property type="evidence" value="ECO:0007669"/>
    <property type="project" value="TreeGrafter"/>
</dbReference>
<dbReference type="EMBL" id="JAGTXO010000067">
    <property type="protein sequence ID" value="KAG8457566.1"/>
    <property type="molecule type" value="Genomic_DNA"/>
</dbReference>
<dbReference type="SUPFAM" id="SSF56112">
    <property type="entry name" value="Protein kinase-like (PK-like)"/>
    <property type="match status" value="1"/>
</dbReference>
<dbReference type="PANTHER" id="PTHR24353">
    <property type="entry name" value="CYCLIC NUCLEOTIDE-DEPENDENT PROTEIN KINASE"/>
    <property type="match status" value="1"/>
</dbReference>
<evidence type="ECO:0000259" key="8">
    <source>
        <dbReference type="PROSITE" id="PS50011"/>
    </source>
</evidence>
<dbReference type="Gene3D" id="1.10.510.10">
    <property type="entry name" value="Transferase(Phosphotransferase) domain 1"/>
    <property type="match status" value="1"/>
</dbReference>
<sequence>MDDVALADLDVGARLGGGATSEVRVAVVRRTGVAYALKAVAKASIVGRAQLERLFREKELLASTADAAVVRLHATLQDEARVYLLLELAAGGELLWHLRRARPRPALPEASVRVVIAQLALPLQRLWERGVLYRDLKPTNVLFDAAGRLKLADFGHAKRVALGERSTSLVGTPHYLAPEAVAGRGHALGAQLWALGVLLFEALAGEPPFAYADCDAAELRRRIEHEPAPLGVLRGAGASADALALADALLAKSEEERGAAFPDGFASVRAHRWFDGLDWRAIESGALVPAGLNFGAHAQFVLGGGRRGAVPVADGQPAGPFDDF</sequence>
<dbReference type="Pfam" id="PF00069">
    <property type="entry name" value="Pkinase"/>
    <property type="match status" value="1"/>
</dbReference>
<dbReference type="SMART" id="SM00220">
    <property type="entry name" value="S_TKc"/>
    <property type="match status" value="1"/>
</dbReference>
<evidence type="ECO:0000256" key="3">
    <source>
        <dbReference type="ARBA" id="ARBA00022741"/>
    </source>
</evidence>
<evidence type="ECO:0000256" key="6">
    <source>
        <dbReference type="PROSITE-ProRule" id="PRU10141"/>
    </source>
</evidence>
<keyword evidence="1 7" id="KW-0723">Serine/threonine-protein kinase</keyword>
<accession>A0A8J6C3M6</accession>
<dbReference type="PROSITE" id="PS50011">
    <property type="entry name" value="PROTEIN_KINASE_DOM"/>
    <property type="match status" value="1"/>
</dbReference>
<keyword evidence="10" id="KW-1185">Reference proteome</keyword>
<evidence type="ECO:0000256" key="5">
    <source>
        <dbReference type="ARBA" id="ARBA00022840"/>
    </source>
</evidence>
<name>A0A8J6C3M6_DIALT</name>
<protein>
    <recommendedName>
        <fullName evidence="8">Protein kinase domain-containing protein</fullName>
    </recommendedName>
</protein>
<dbReference type="OrthoDB" id="266718at2759"/>
<dbReference type="InterPro" id="IPR000719">
    <property type="entry name" value="Prot_kinase_dom"/>
</dbReference>
<dbReference type="PROSITE" id="PS00108">
    <property type="entry name" value="PROTEIN_KINASE_ST"/>
    <property type="match status" value="1"/>
</dbReference>
<dbReference type="Gene3D" id="3.30.200.20">
    <property type="entry name" value="Phosphorylase Kinase, domain 1"/>
    <property type="match status" value="1"/>
</dbReference>
<evidence type="ECO:0000256" key="2">
    <source>
        <dbReference type="ARBA" id="ARBA00022679"/>
    </source>
</evidence>
<dbReference type="PROSITE" id="PS00107">
    <property type="entry name" value="PROTEIN_KINASE_ATP"/>
    <property type="match status" value="1"/>
</dbReference>
<keyword evidence="4" id="KW-0418">Kinase</keyword>
<dbReference type="InterPro" id="IPR011009">
    <property type="entry name" value="Kinase-like_dom_sf"/>
</dbReference>
<evidence type="ECO:0000313" key="9">
    <source>
        <dbReference type="EMBL" id="KAG8457566.1"/>
    </source>
</evidence>
<organism evidence="9 10">
    <name type="scientific">Diacronema lutheri</name>
    <name type="common">Unicellular marine alga</name>
    <name type="synonym">Monochrysis lutheri</name>
    <dbReference type="NCBI Taxonomy" id="2081491"/>
    <lineage>
        <taxon>Eukaryota</taxon>
        <taxon>Haptista</taxon>
        <taxon>Haptophyta</taxon>
        <taxon>Pavlovophyceae</taxon>
        <taxon>Pavlovales</taxon>
        <taxon>Pavlovaceae</taxon>
        <taxon>Diacronema</taxon>
    </lineage>
</organism>
<feature type="binding site" evidence="6">
    <location>
        <position position="42"/>
    </location>
    <ligand>
        <name>ATP</name>
        <dbReference type="ChEBI" id="CHEBI:30616"/>
    </ligand>
</feature>
<dbReference type="GO" id="GO:0005524">
    <property type="term" value="F:ATP binding"/>
    <property type="evidence" value="ECO:0007669"/>
    <property type="project" value="UniProtKB-UniRule"/>
</dbReference>
<reference evidence="9" key="1">
    <citation type="submission" date="2021-05" db="EMBL/GenBank/DDBJ databases">
        <title>The genome of the haptophyte Pavlova lutheri (Diacronema luteri, Pavlovales) - a model for lipid biosynthesis in eukaryotic algae.</title>
        <authorList>
            <person name="Hulatt C.J."/>
            <person name="Posewitz M.C."/>
        </authorList>
    </citation>
    <scope>NUCLEOTIDE SEQUENCE</scope>
    <source>
        <strain evidence="9">NIVA-4/92</strain>
    </source>
</reference>
<dbReference type="AlphaFoldDB" id="A0A8J6C3M6"/>
<dbReference type="PANTHER" id="PTHR24353:SF37">
    <property type="entry name" value="CAMP-DEPENDENT PROTEIN KINASE CATALYTIC SUBUNIT PRKX"/>
    <property type="match status" value="1"/>
</dbReference>
<keyword evidence="2" id="KW-0808">Transferase</keyword>
<dbReference type="InterPro" id="IPR017441">
    <property type="entry name" value="Protein_kinase_ATP_BS"/>
</dbReference>